<proteinExistence type="predicted"/>
<dbReference type="InterPro" id="IPR016195">
    <property type="entry name" value="Pol/histidinol_Pase-like"/>
</dbReference>
<keyword evidence="1" id="KW-1133">Transmembrane helix</keyword>
<sequence>MHKNITKLRIQTYLCSIISGVLIILCAAHSSFADPFSRWNSYWGDLHCHAKFSADSNCEGFQITPEQFFINARLNHLDFAALTEHDAIMGIDDLTPHWERIKRAAINSSGPLFVGIAGFEWSNNNGALNATGIDWLYKHRVVLFPHSYGGPLFQSYKPQYATTHGFLEAIKNHAPEAVVDNAHPYADFRNLYDVTSSWDYSLEDAGLKSFIYVTEICRSFNPRGESPDPFFNFEKSINKALSSISSGGKLFIKPGFIGVSDVPHDGHPGNNCLTCLYADELTDRGIFDALRKKRSYATSGPRMIIKFWAVSPNLTEHIMGEEFQVNPAEIVTFSWEIITSSFPEHAISEIDIISNDSVIWKEIFPLPNNRDNGSYSVTILSDDYFYLRIIQTNGHAGWSSPIYISTHTSVPVLSKLIIPVIVLSITMVIAFFLYLLYLLRFN</sequence>
<dbReference type="EMBL" id="MGDD01000071">
    <property type="protein sequence ID" value="OGL47490.1"/>
    <property type="molecule type" value="Genomic_DNA"/>
</dbReference>
<dbReference type="AlphaFoldDB" id="A0A1F7S1C7"/>
<dbReference type="Pfam" id="PF12228">
    <property type="entry name" value="DUF3604"/>
    <property type="match status" value="1"/>
</dbReference>
<dbReference type="Gene3D" id="3.20.20.140">
    <property type="entry name" value="Metal-dependent hydrolases"/>
    <property type="match status" value="1"/>
</dbReference>
<evidence type="ECO:0000313" key="3">
    <source>
        <dbReference type="Proteomes" id="UP000179266"/>
    </source>
</evidence>
<keyword evidence="1" id="KW-0812">Transmembrane</keyword>
<keyword evidence="1" id="KW-0472">Membrane</keyword>
<gene>
    <name evidence="2" type="ORF">A2161_11880</name>
</gene>
<dbReference type="InterPro" id="IPR022028">
    <property type="entry name" value="DUF3604"/>
</dbReference>
<evidence type="ECO:0008006" key="4">
    <source>
        <dbReference type="Google" id="ProtNLM"/>
    </source>
</evidence>
<dbReference type="Proteomes" id="UP000179266">
    <property type="component" value="Unassembled WGS sequence"/>
</dbReference>
<protein>
    <recommendedName>
        <fullName evidence="4">Polymerase/histidinol phosphatase N-terminal domain-containing protein</fullName>
    </recommendedName>
</protein>
<comment type="caution">
    <text evidence="2">The sequence shown here is derived from an EMBL/GenBank/DDBJ whole genome shotgun (WGS) entry which is preliminary data.</text>
</comment>
<name>A0A1F7S1C7_9BACT</name>
<accession>A0A1F7S1C7</accession>
<evidence type="ECO:0000313" key="2">
    <source>
        <dbReference type="EMBL" id="OGL47490.1"/>
    </source>
</evidence>
<dbReference type="SUPFAM" id="SSF89550">
    <property type="entry name" value="PHP domain-like"/>
    <property type="match status" value="1"/>
</dbReference>
<evidence type="ECO:0000256" key="1">
    <source>
        <dbReference type="SAM" id="Phobius"/>
    </source>
</evidence>
<reference evidence="2 3" key="1">
    <citation type="journal article" date="2016" name="Nat. Commun.">
        <title>Thousands of microbial genomes shed light on interconnected biogeochemical processes in an aquifer system.</title>
        <authorList>
            <person name="Anantharaman K."/>
            <person name="Brown C.T."/>
            <person name="Hug L.A."/>
            <person name="Sharon I."/>
            <person name="Castelle C.J."/>
            <person name="Probst A.J."/>
            <person name="Thomas B.C."/>
            <person name="Singh A."/>
            <person name="Wilkins M.J."/>
            <person name="Karaoz U."/>
            <person name="Brodie E.L."/>
            <person name="Williams K.H."/>
            <person name="Hubbard S.S."/>
            <person name="Banfield J.F."/>
        </authorList>
    </citation>
    <scope>NUCLEOTIDE SEQUENCE [LARGE SCALE GENOMIC DNA]</scope>
</reference>
<feature type="transmembrane region" description="Helical" evidence="1">
    <location>
        <begin position="416"/>
        <end position="439"/>
    </location>
</feature>
<organism evidence="2 3">
    <name type="scientific">Candidatus Schekmanbacteria bacterium RBG_13_48_7</name>
    <dbReference type="NCBI Taxonomy" id="1817878"/>
    <lineage>
        <taxon>Bacteria</taxon>
        <taxon>Candidatus Schekmaniibacteriota</taxon>
    </lineage>
</organism>